<evidence type="ECO:0000256" key="3">
    <source>
        <dbReference type="SAM" id="Coils"/>
    </source>
</evidence>
<name>A0A7R9A432_9CRUS</name>
<keyword evidence="1" id="KW-0863">Zinc-finger</keyword>
<dbReference type="InterPro" id="IPR041426">
    <property type="entry name" value="Mos1_HTH"/>
</dbReference>
<dbReference type="EMBL" id="CAJPEV010000221">
    <property type="protein sequence ID" value="CAG0882562.1"/>
    <property type="molecule type" value="Genomic_DNA"/>
</dbReference>
<dbReference type="SUPFAM" id="SSF52540">
    <property type="entry name" value="P-loop containing nucleoside triphosphate hydrolases"/>
    <property type="match status" value="1"/>
</dbReference>
<accession>A0A7R9A432</accession>
<feature type="region of interest" description="Disordered" evidence="4">
    <location>
        <begin position="480"/>
        <end position="503"/>
    </location>
</feature>
<dbReference type="GO" id="GO:0005525">
    <property type="term" value="F:GTP binding"/>
    <property type="evidence" value="ECO:0007669"/>
    <property type="project" value="UniProtKB-KW"/>
</dbReference>
<dbReference type="CDD" id="cd00882">
    <property type="entry name" value="Ras_like_GTPase"/>
    <property type="match status" value="1"/>
</dbReference>
<reference evidence="6" key="1">
    <citation type="submission" date="2020-11" db="EMBL/GenBank/DDBJ databases">
        <authorList>
            <person name="Tran Van P."/>
        </authorList>
    </citation>
    <scope>NUCLEOTIDE SEQUENCE</scope>
</reference>
<keyword evidence="1" id="KW-0479">Metal-binding</keyword>
<gene>
    <name evidence="6" type="ORF">DSTB1V02_LOCUS2102</name>
</gene>
<dbReference type="Pfam" id="PF17906">
    <property type="entry name" value="HTH_48"/>
    <property type="match status" value="1"/>
</dbReference>
<evidence type="ECO:0000259" key="5">
    <source>
        <dbReference type="PROSITE" id="PS50103"/>
    </source>
</evidence>
<dbReference type="Gene3D" id="3.40.50.300">
    <property type="entry name" value="P-loop containing nucleotide triphosphate hydrolases"/>
    <property type="match status" value="1"/>
</dbReference>
<dbReference type="InterPro" id="IPR009030">
    <property type="entry name" value="Growth_fac_rcpt_cys_sf"/>
</dbReference>
<proteinExistence type="inferred from homology"/>
<sequence>MEARRQDFEDQEIPETADQFHNQRGSPSKSLGGPTYQPNLHSPVNNPQGQTMSDPNSGQQRQAENYFTPIQTWLPDGGRVLQNESQTPQSKFSNRQVPDPIHKGLRTVTSAPYHHSSIGFHSIFGELWTEKMEEKRVHIRHCLLFDFDLGVCATQAHRHLCQTEGRDAPSLNTCHYWYNRFRSGDRSLEDRPRSRRPSEVDLDALRSLVEADPRATTRSLATTLHCSNTAIDNHLHSIARFSRWEGNHPERQSGTVFHDKEADRFKRRLLETIADTEDLAQDVDALSRALMTTADAIRNVIADDDRFLLTKENKVSLQINLSLCNDHMTDDGCEDESCQSLHICPKYFVKLCTDPDCENGHDLDSLHNKRILSQRKLEKLDLDLLKKLLNPDSVVPDLCEDYNVGFCSQGNKCRNMHICAEFFTKDCKECQLNHNIMDFQCQRLLQQANVKLNRSPKELRIYLKKKCSVKAEDILKRKGEAEKKPIGPGNLRGKSSKQPNRERDSIFPCQNIETFTHEEPETKPISLAHKMKNTCKDIDEFIHELPKKKVMENANNRLAKYEIGDGAGGGVGKVLMVVGATGAGKSTLINGIVNYAFDVAWEDEFRFKLIVDEGHDQPKSQSQSQTKWITAYVLNKQQGFNLPYTLTVIDTPGFGDTEGIKADEALKNQIREFFSHGGNIGVDQLDGICFVVQASLARLTPTQKYIFDSILAVFGKDVVENIFVLITFADSQAPPVLCAIKDAGVPYTKSFKFNNSALFVNRRIEPENEGFDRFFWNMGFNSFKNFFQTFQSTKPVSLTLTKEVLKERQRLEAAIQGIQPQITAALGRLEQLRQEYAALKQHEAEILANKNFEYKVEVSKQKKIPLVPNEYVTNCLVCHYTCHFPCFIPKDEEKDQCNAMDDTGSYCTVCPKGCPPAEHVNADHRLEWYQEEECRTYANLKANYEQASGKKMTAQEIVKELIKDFNEERVHVLDLTTKAHECLQKLQKIALKPDPLGVTEYIDLMIEAEKRDAAPGYLQRITYLEDARRKADLAEKLKDKFDPFETYMKEFEQEGIDISCFDPPNVGTQSSSQGQGFLTTLAKGIKNTLGIGGK</sequence>
<feature type="region of interest" description="Disordered" evidence="4">
    <location>
        <begin position="1"/>
        <end position="61"/>
    </location>
</feature>
<feature type="domain" description="C3H1-type" evidence="5">
    <location>
        <begin position="398"/>
        <end position="420"/>
    </location>
</feature>
<keyword evidence="2" id="KW-0342">GTP-binding</keyword>
<dbReference type="PANTHER" id="PTHR32046:SF14">
    <property type="match status" value="1"/>
</dbReference>
<evidence type="ECO:0000256" key="2">
    <source>
        <dbReference type="RuleBase" id="RU004560"/>
    </source>
</evidence>
<dbReference type="AlphaFoldDB" id="A0A7R9A432"/>
<feature type="zinc finger region" description="C3H1-type" evidence="1">
    <location>
        <begin position="398"/>
        <end position="420"/>
    </location>
</feature>
<evidence type="ECO:0000256" key="1">
    <source>
        <dbReference type="PROSITE-ProRule" id="PRU00723"/>
    </source>
</evidence>
<evidence type="ECO:0000313" key="7">
    <source>
        <dbReference type="Proteomes" id="UP000677054"/>
    </source>
</evidence>
<feature type="coiled-coil region" evidence="3">
    <location>
        <begin position="822"/>
        <end position="849"/>
    </location>
</feature>
<dbReference type="InterPro" id="IPR027417">
    <property type="entry name" value="P-loop_NTPase"/>
</dbReference>
<feature type="compositionally biased region" description="Polar residues" evidence="4">
    <location>
        <begin position="82"/>
        <end position="96"/>
    </location>
</feature>
<evidence type="ECO:0000256" key="4">
    <source>
        <dbReference type="SAM" id="MobiDB-lite"/>
    </source>
</evidence>
<feature type="region of interest" description="Disordered" evidence="4">
    <location>
        <begin position="74"/>
        <end position="101"/>
    </location>
</feature>
<dbReference type="Pfam" id="PF00735">
    <property type="entry name" value="Septin"/>
    <property type="match status" value="1"/>
</dbReference>
<keyword evidence="3" id="KW-0175">Coiled coil</keyword>
<comment type="similarity">
    <text evidence="2">Belongs to the TRAFAC class TrmE-Era-EngA-EngB-Septin-like GTPase superfamily. Septin GTPase family.</text>
</comment>
<dbReference type="Gene3D" id="1.10.10.1450">
    <property type="match status" value="1"/>
</dbReference>
<keyword evidence="1" id="KW-0862">Zinc</keyword>
<dbReference type="PANTHER" id="PTHR32046">
    <property type="entry name" value="G DOMAIN-CONTAINING PROTEIN"/>
    <property type="match status" value="1"/>
</dbReference>
<organism evidence="6">
    <name type="scientific">Darwinula stevensoni</name>
    <dbReference type="NCBI Taxonomy" id="69355"/>
    <lineage>
        <taxon>Eukaryota</taxon>
        <taxon>Metazoa</taxon>
        <taxon>Ecdysozoa</taxon>
        <taxon>Arthropoda</taxon>
        <taxon>Crustacea</taxon>
        <taxon>Oligostraca</taxon>
        <taxon>Ostracoda</taxon>
        <taxon>Podocopa</taxon>
        <taxon>Podocopida</taxon>
        <taxon>Darwinulocopina</taxon>
        <taxon>Darwinuloidea</taxon>
        <taxon>Darwinulidae</taxon>
        <taxon>Darwinula</taxon>
    </lineage>
</organism>
<dbReference type="GO" id="GO:0008270">
    <property type="term" value="F:zinc ion binding"/>
    <property type="evidence" value="ECO:0007669"/>
    <property type="project" value="UniProtKB-KW"/>
</dbReference>
<protein>
    <recommendedName>
        <fullName evidence="5">C3H1-type domain-containing protein</fullName>
    </recommendedName>
</protein>
<dbReference type="PROSITE" id="PS50103">
    <property type="entry name" value="ZF_C3H1"/>
    <property type="match status" value="1"/>
</dbReference>
<keyword evidence="2" id="KW-0547">Nucleotide-binding</keyword>
<dbReference type="SUPFAM" id="SSF57184">
    <property type="entry name" value="Growth factor receptor domain"/>
    <property type="match status" value="1"/>
</dbReference>
<feature type="compositionally biased region" description="Polar residues" evidence="4">
    <location>
        <begin position="19"/>
        <end position="29"/>
    </location>
</feature>
<dbReference type="InterPro" id="IPR030379">
    <property type="entry name" value="G_SEPTIN_dom"/>
</dbReference>
<dbReference type="InterPro" id="IPR000571">
    <property type="entry name" value="Znf_CCCH"/>
</dbReference>
<evidence type="ECO:0000313" key="6">
    <source>
        <dbReference type="EMBL" id="CAD7242131.1"/>
    </source>
</evidence>
<keyword evidence="7" id="KW-1185">Reference proteome</keyword>
<dbReference type="OrthoDB" id="2386367at2759"/>
<dbReference type="EMBL" id="LR899738">
    <property type="protein sequence ID" value="CAD7242131.1"/>
    <property type="molecule type" value="Genomic_DNA"/>
</dbReference>
<dbReference type="Proteomes" id="UP000677054">
    <property type="component" value="Unassembled WGS sequence"/>
</dbReference>
<feature type="compositionally biased region" description="Polar residues" evidence="4">
    <location>
        <begin position="36"/>
        <end position="61"/>
    </location>
</feature>